<keyword evidence="4" id="KW-1185">Reference proteome</keyword>
<dbReference type="HOGENOM" id="CLU_2061634_0_0_1"/>
<proteinExistence type="predicted"/>
<sequence>MGSVAVPMFGRIAWEENGVALAPPGRRGCIGHMQSRQRRALCIMGEAWGVASGDGDLKGSGPVGAPSGPWLSLARTKGLLQSCVTGRGRTRPRGCPPDDNRGRPSGEWQHQATRIRGDR</sequence>
<reference evidence="2" key="3">
    <citation type="submission" date="2010-09" db="EMBL/GenBank/DDBJ databases">
        <title>Annotation of Gaeumannomyces graminis var. tritici R3-111a-1.</title>
        <authorList>
            <consortium name="The Broad Institute Genome Sequencing Platform"/>
            <person name="Ma L.-J."/>
            <person name="Dead R."/>
            <person name="Young S.K."/>
            <person name="Zeng Q."/>
            <person name="Gargeya S."/>
            <person name="Fitzgerald M."/>
            <person name="Haas B."/>
            <person name="Abouelleil A."/>
            <person name="Alvarado L."/>
            <person name="Arachchi H.M."/>
            <person name="Berlin A."/>
            <person name="Brown A."/>
            <person name="Chapman S.B."/>
            <person name="Chen Z."/>
            <person name="Dunbar C."/>
            <person name="Freedman E."/>
            <person name="Gearin G."/>
            <person name="Gellesch M."/>
            <person name="Goldberg J."/>
            <person name="Griggs A."/>
            <person name="Gujja S."/>
            <person name="Heiman D."/>
            <person name="Howarth C."/>
            <person name="Larson L."/>
            <person name="Lui A."/>
            <person name="MacDonald P.J.P."/>
            <person name="Mehta T."/>
            <person name="Montmayeur A."/>
            <person name="Murphy C."/>
            <person name="Neiman D."/>
            <person name="Pearson M."/>
            <person name="Priest M."/>
            <person name="Roberts A."/>
            <person name="Saif S."/>
            <person name="Shea T."/>
            <person name="Shenoy N."/>
            <person name="Sisk P."/>
            <person name="Stolte C."/>
            <person name="Sykes S."/>
            <person name="Yandava C."/>
            <person name="Wortman J."/>
            <person name="Nusbaum C."/>
            <person name="Birren B."/>
        </authorList>
    </citation>
    <scope>NUCLEOTIDE SEQUENCE</scope>
    <source>
        <strain evidence="2">R3-111a-1</strain>
    </source>
</reference>
<reference evidence="3" key="5">
    <citation type="submission" date="2018-04" db="UniProtKB">
        <authorList>
            <consortium name="EnsemblFungi"/>
        </authorList>
    </citation>
    <scope>IDENTIFICATION</scope>
    <source>
        <strain evidence="3">R3-111a-1</strain>
    </source>
</reference>
<dbReference type="AlphaFoldDB" id="J3P7F7"/>
<organism evidence="2">
    <name type="scientific">Gaeumannomyces tritici (strain R3-111a-1)</name>
    <name type="common">Wheat and barley take-all root rot fungus</name>
    <name type="synonym">Gaeumannomyces graminis var. tritici</name>
    <dbReference type="NCBI Taxonomy" id="644352"/>
    <lineage>
        <taxon>Eukaryota</taxon>
        <taxon>Fungi</taxon>
        <taxon>Dikarya</taxon>
        <taxon>Ascomycota</taxon>
        <taxon>Pezizomycotina</taxon>
        <taxon>Sordariomycetes</taxon>
        <taxon>Sordariomycetidae</taxon>
        <taxon>Magnaporthales</taxon>
        <taxon>Magnaporthaceae</taxon>
        <taxon>Gaeumannomyces</taxon>
    </lineage>
</organism>
<dbReference type="Proteomes" id="UP000006039">
    <property type="component" value="Unassembled WGS sequence"/>
</dbReference>
<evidence type="ECO:0000313" key="4">
    <source>
        <dbReference type="Proteomes" id="UP000006039"/>
    </source>
</evidence>
<evidence type="ECO:0000313" key="3">
    <source>
        <dbReference type="EnsemblFungi" id="EJT72588"/>
    </source>
</evidence>
<accession>J3P7F7</accession>
<dbReference type="EnsemblFungi" id="EJT72588">
    <property type="protein sequence ID" value="EJT72588"/>
    <property type="gene ID" value="GGTG_09448"/>
</dbReference>
<evidence type="ECO:0000313" key="2">
    <source>
        <dbReference type="EMBL" id="EJT72588.1"/>
    </source>
</evidence>
<reference evidence="4" key="1">
    <citation type="submission" date="2010-07" db="EMBL/GenBank/DDBJ databases">
        <title>The genome sequence of Gaeumannomyces graminis var. tritici strain R3-111a-1.</title>
        <authorList>
            <consortium name="The Broad Institute Genome Sequencing Platform"/>
            <person name="Ma L.-J."/>
            <person name="Dead R."/>
            <person name="Young S."/>
            <person name="Zeng Q."/>
            <person name="Koehrsen M."/>
            <person name="Alvarado L."/>
            <person name="Berlin A."/>
            <person name="Chapman S.B."/>
            <person name="Chen Z."/>
            <person name="Freedman E."/>
            <person name="Gellesch M."/>
            <person name="Goldberg J."/>
            <person name="Griggs A."/>
            <person name="Gujja S."/>
            <person name="Heilman E.R."/>
            <person name="Heiman D."/>
            <person name="Hepburn T."/>
            <person name="Howarth C."/>
            <person name="Jen D."/>
            <person name="Larson L."/>
            <person name="Mehta T."/>
            <person name="Neiman D."/>
            <person name="Pearson M."/>
            <person name="Roberts A."/>
            <person name="Saif S."/>
            <person name="Shea T."/>
            <person name="Shenoy N."/>
            <person name="Sisk P."/>
            <person name="Stolte C."/>
            <person name="Sykes S."/>
            <person name="Walk T."/>
            <person name="White J."/>
            <person name="Yandava C."/>
            <person name="Haas B."/>
            <person name="Nusbaum C."/>
            <person name="Birren B."/>
        </authorList>
    </citation>
    <scope>NUCLEOTIDE SEQUENCE [LARGE SCALE GENOMIC DNA]</scope>
    <source>
        <strain evidence="4">R3-111a-1</strain>
    </source>
</reference>
<feature type="region of interest" description="Disordered" evidence="1">
    <location>
        <begin position="84"/>
        <end position="119"/>
    </location>
</feature>
<dbReference type="RefSeq" id="XP_009225562.1">
    <property type="nucleotide sequence ID" value="XM_009227298.1"/>
</dbReference>
<name>J3P7F7_GAET3</name>
<dbReference type="EMBL" id="GL385399">
    <property type="protein sequence ID" value="EJT72588.1"/>
    <property type="molecule type" value="Genomic_DNA"/>
</dbReference>
<protein>
    <submittedName>
        <fullName evidence="2 3">Uncharacterized protein</fullName>
    </submittedName>
</protein>
<dbReference type="VEuPathDB" id="FungiDB:GGTG_09448"/>
<reference evidence="2" key="2">
    <citation type="submission" date="2010-07" db="EMBL/GenBank/DDBJ databases">
        <authorList>
            <consortium name="The Broad Institute Genome Sequencing Platform"/>
            <consortium name="Broad Institute Genome Sequencing Center for Infectious Disease"/>
            <person name="Ma L.-J."/>
            <person name="Dead R."/>
            <person name="Young S."/>
            <person name="Zeng Q."/>
            <person name="Koehrsen M."/>
            <person name="Alvarado L."/>
            <person name="Berlin A."/>
            <person name="Chapman S.B."/>
            <person name="Chen Z."/>
            <person name="Freedman E."/>
            <person name="Gellesch M."/>
            <person name="Goldberg J."/>
            <person name="Griggs A."/>
            <person name="Gujja S."/>
            <person name="Heilman E.R."/>
            <person name="Heiman D."/>
            <person name="Hepburn T."/>
            <person name="Howarth C."/>
            <person name="Jen D."/>
            <person name="Larson L."/>
            <person name="Mehta T."/>
            <person name="Neiman D."/>
            <person name="Pearson M."/>
            <person name="Roberts A."/>
            <person name="Saif S."/>
            <person name="Shea T."/>
            <person name="Shenoy N."/>
            <person name="Sisk P."/>
            <person name="Stolte C."/>
            <person name="Sykes S."/>
            <person name="Walk T."/>
            <person name="White J."/>
            <person name="Yandava C."/>
            <person name="Haas B."/>
            <person name="Nusbaum C."/>
            <person name="Birren B."/>
        </authorList>
    </citation>
    <scope>NUCLEOTIDE SEQUENCE</scope>
    <source>
        <strain evidence="2">R3-111a-1</strain>
    </source>
</reference>
<reference evidence="3" key="4">
    <citation type="journal article" date="2015" name="G3 (Bethesda)">
        <title>Genome sequences of three phytopathogenic species of the Magnaporthaceae family of fungi.</title>
        <authorList>
            <person name="Okagaki L.H."/>
            <person name="Nunes C.C."/>
            <person name="Sailsbery J."/>
            <person name="Clay B."/>
            <person name="Brown D."/>
            <person name="John T."/>
            <person name="Oh Y."/>
            <person name="Young N."/>
            <person name="Fitzgerald M."/>
            <person name="Haas B.J."/>
            <person name="Zeng Q."/>
            <person name="Young S."/>
            <person name="Adiconis X."/>
            <person name="Fan L."/>
            <person name="Levin J.Z."/>
            <person name="Mitchell T.K."/>
            <person name="Okubara P.A."/>
            <person name="Farman M.L."/>
            <person name="Kohn L.M."/>
            <person name="Birren B."/>
            <person name="Ma L.-J."/>
            <person name="Dean R.A."/>
        </authorList>
    </citation>
    <scope>NUCLEOTIDE SEQUENCE</scope>
    <source>
        <strain evidence="3">R3-111a-1</strain>
    </source>
</reference>
<evidence type="ECO:0000256" key="1">
    <source>
        <dbReference type="SAM" id="MobiDB-lite"/>
    </source>
</evidence>
<dbReference type="GeneID" id="20349906"/>
<gene>
    <name evidence="3" type="primary">20349906</name>
    <name evidence="2" type="ORF">GGTG_09448</name>
</gene>